<dbReference type="SUPFAM" id="SSF53706">
    <property type="entry name" value="Formate dehydrogenase/DMSO reductase, domains 1-3"/>
    <property type="match status" value="1"/>
</dbReference>
<organism evidence="1 2">
    <name type="scientific">Salipaludibacillus aurantiacus</name>
    <dbReference type="NCBI Taxonomy" id="1601833"/>
    <lineage>
        <taxon>Bacteria</taxon>
        <taxon>Bacillati</taxon>
        <taxon>Bacillota</taxon>
        <taxon>Bacilli</taxon>
        <taxon>Bacillales</taxon>
        <taxon>Bacillaceae</taxon>
    </lineage>
</organism>
<dbReference type="EMBL" id="FOGT01000020">
    <property type="protein sequence ID" value="SES38198.1"/>
    <property type="molecule type" value="Genomic_DNA"/>
</dbReference>
<proteinExistence type="predicted"/>
<evidence type="ECO:0000313" key="1">
    <source>
        <dbReference type="EMBL" id="SES38198.1"/>
    </source>
</evidence>
<dbReference type="Proteomes" id="UP000198571">
    <property type="component" value="Unassembled WGS sequence"/>
</dbReference>
<dbReference type="Gene3D" id="3.40.228.10">
    <property type="entry name" value="Dimethylsulfoxide Reductase, domain 2"/>
    <property type="match status" value="1"/>
</dbReference>
<keyword evidence="2" id="KW-1185">Reference proteome</keyword>
<evidence type="ECO:0000313" key="2">
    <source>
        <dbReference type="Proteomes" id="UP000198571"/>
    </source>
</evidence>
<gene>
    <name evidence="1" type="ORF">SAMN05518684_12090</name>
</gene>
<reference evidence="2" key="1">
    <citation type="submission" date="2016-10" db="EMBL/GenBank/DDBJ databases">
        <authorList>
            <person name="Varghese N."/>
            <person name="Submissions S."/>
        </authorList>
    </citation>
    <scope>NUCLEOTIDE SEQUENCE [LARGE SCALE GENOMIC DNA]</scope>
    <source>
        <strain evidence="2">S9</strain>
    </source>
</reference>
<name>A0A1H9WWA1_9BACI</name>
<dbReference type="AlphaFoldDB" id="A0A1H9WWA1"/>
<sequence length="298" mass="34716">MITQIKNNHLVEKVQHYSLNEMTSSDLIINKNLKPELLPEKILQAIYPENSSIMPVHEAQNIIIWYSDQSFSKSLQNKINVWRKNSQTIHVINCGVNSSFGEPGINEYFIKKYTEGALALGYMNEVFNRKELIPAFVSEQDKPFFTFKEMMKIYNLEKVKEITGLTKKEITAIYNIFQAGRRPYHWLALSERSDERTIQSIRSICLLPATQLNEKENIKIPVSYEQDPFEKAFAVIPKEGSYPYKLIPKSELFLSENKRTAESFNLPSALEKSVVSFYDWDFADYFDVDPLPSWDHYE</sequence>
<dbReference type="RefSeq" id="WP_093055376.1">
    <property type="nucleotide sequence ID" value="NZ_FOGT01000020.1"/>
</dbReference>
<protein>
    <submittedName>
        <fullName evidence="1">Uncharacterized protein</fullName>
    </submittedName>
</protein>
<accession>A0A1H9WWA1</accession>
<dbReference type="OrthoDB" id="2969839at2"/>